<proteinExistence type="predicted"/>
<comment type="caution">
    <text evidence="1">The sequence shown here is derived from an EMBL/GenBank/DDBJ whole genome shotgun (WGS) entry which is preliminary data.</text>
</comment>
<evidence type="ECO:0000313" key="2">
    <source>
        <dbReference type="Proteomes" id="UP000828390"/>
    </source>
</evidence>
<evidence type="ECO:0000313" key="1">
    <source>
        <dbReference type="EMBL" id="KAH3815114.1"/>
    </source>
</evidence>
<accession>A0A9D4GGM9</accession>
<keyword evidence="2" id="KW-1185">Reference proteome</keyword>
<gene>
    <name evidence="1" type="ORF">DPMN_143635</name>
</gene>
<name>A0A9D4GGM9_DREPO</name>
<sequence length="54" mass="6060">MWAILSVVLHVLNKDPSASTSSRASWALLENTFARSSCLCDCPGYNFENRQRVN</sequence>
<protein>
    <submittedName>
        <fullName evidence="1">Uncharacterized protein</fullName>
    </submittedName>
</protein>
<dbReference type="AlphaFoldDB" id="A0A9D4GGM9"/>
<reference evidence="1" key="1">
    <citation type="journal article" date="2019" name="bioRxiv">
        <title>The Genome of the Zebra Mussel, Dreissena polymorpha: A Resource for Invasive Species Research.</title>
        <authorList>
            <person name="McCartney M.A."/>
            <person name="Auch B."/>
            <person name="Kono T."/>
            <person name="Mallez S."/>
            <person name="Zhang Y."/>
            <person name="Obille A."/>
            <person name="Becker A."/>
            <person name="Abrahante J.E."/>
            <person name="Garbe J."/>
            <person name="Badalamenti J.P."/>
            <person name="Herman A."/>
            <person name="Mangelson H."/>
            <person name="Liachko I."/>
            <person name="Sullivan S."/>
            <person name="Sone E.D."/>
            <person name="Koren S."/>
            <person name="Silverstein K.A.T."/>
            <person name="Beckman K.B."/>
            <person name="Gohl D.M."/>
        </authorList>
    </citation>
    <scope>NUCLEOTIDE SEQUENCE</scope>
    <source>
        <strain evidence="1">Duluth1</strain>
        <tissue evidence="1">Whole animal</tissue>
    </source>
</reference>
<dbReference type="Proteomes" id="UP000828390">
    <property type="component" value="Unassembled WGS sequence"/>
</dbReference>
<dbReference type="EMBL" id="JAIWYP010000006">
    <property type="protein sequence ID" value="KAH3815114.1"/>
    <property type="molecule type" value="Genomic_DNA"/>
</dbReference>
<reference evidence="1" key="2">
    <citation type="submission" date="2020-11" db="EMBL/GenBank/DDBJ databases">
        <authorList>
            <person name="McCartney M.A."/>
            <person name="Auch B."/>
            <person name="Kono T."/>
            <person name="Mallez S."/>
            <person name="Becker A."/>
            <person name="Gohl D.M."/>
            <person name="Silverstein K.A.T."/>
            <person name="Koren S."/>
            <person name="Bechman K.B."/>
            <person name="Herman A."/>
            <person name="Abrahante J.E."/>
            <person name="Garbe J."/>
        </authorList>
    </citation>
    <scope>NUCLEOTIDE SEQUENCE</scope>
    <source>
        <strain evidence="1">Duluth1</strain>
        <tissue evidence="1">Whole animal</tissue>
    </source>
</reference>
<organism evidence="1 2">
    <name type="scientific">Dreissena polymorpha</name>
    <name type="common">Zebra mussel</name>
    <name type="synonym">Mytilus polymorpha</name>
    <dbReference type="NCBI Taxonomy" id="45954"/>
    <lineage>
        <taxon>Eukaryota</taxon>
        <taxon>Metazoa</taxon>
        <taxon>Spiralia</taxon>
        <taxon>Lophotrochozoa</taxon>
        <taxon>Mollusca</taxon>
        <taxon>Bivalvia</taxon>
        <taxon>Autobranchia</taxon>
        <taxon>Heteroconchia</taxon>
        <taxon>Euheterodonta</taxon>
        <taxon>Imparidentia</taxon>
        <taxon>Neoheterodontei</taxon>
        <taxon>Myida</taxon>
        <taxon>Dreissenoidea</taxon>
        <taxon>Dreissenidae</taxon>
        <taxon>Dreissena</taxon>
    </lineage>
</organism>